<dbReference type="AlphaFoldDB" id="H8KLV2"/>
<dbReference type="KEGG" id="scn:Solca_3676"/>
<dbReference type="OrthoDB" id="8481042at2"/>
<organism evidence="1 2">
    <name type="scientific">Solitalea canadensis (strain ATCC 29591 / DSM 3403 / JCM 21819 / LMG 8368 / NBRC 15130 / NCIMB 12057 / USAM 9D)</name>
    <name type="common">Flexibacter canadensis</name>
    <dbReference type="NCBI Taxonomy" id="929556"/>
    <lineage>
        <taxon>Bacteria</taxon>
        <taxon>Pseudomonadati</taxon>
        <taxon>Bacteroidota</taxon>
        <taxon>Sphingobacteriia</taxon>
        <taxon>Sphingobacteriales</taxon>
        <taxon>Sphingobacteriaceae</taxon>
        <taxon>Solitalea</taxon>
    </lineage>
</organism>
<accession>H8KLV2</accession>
<proteinExistence type="predicted"/>
<evidence type="ECO:0000313" key="2">
    <source>
        <dbReference type="Proteomes" id="UP000007590"/>
    </source>
</evidence>
<protein>
    <recommendedName>
        <fullName evidence="3">ABM domain-containing protein</fullName>
    </recommendedName>
</protein>
<evidence type="ECO:0000313" key="1">
    <source>
        <dbReference type="EMBL" id="AFD08680.1"/>
    </source>
</evidence>
<gene>
    <name evidence="1" type="ordered locus">Solca_3676</name>
</gene>
<dbReference type="eggNOG" id="COG1359">
    <property type="taxonomic scope" value="Bacteria"/>
</dbReference>
<sequence>MKTVKVTYTVQPSFVEQNKVNVATFINDLKKLNNPNLRYGAFLKEDGKTFVHISSFKNEDVQKVLFELPSFIEFQKQRDNSGLELEPQIETLDHIATTAPTLD</sequence>
<dbReference type="EMBL" id="CP003349">
    <property type="protein sequence ID" value="AFD08680.1"/>
    <property type="molecule type" value="Genomic_DNA"/>
</dbReference>
<name>H8KLV2_SOLCM</name>
<dbReference type="RefSeq" id="WP_014681903.1">
    <property type="nucleotide sequence ID" value="NC_017770.1"/>
</dbReference>
<dbReference type="Proteomes" id="UP000007590">
    <property type="component" value="Chromosome"/>
</dbReference>
<keyword evidence="2" id="KW-1185">Reference proteome</keyword>
<dbReference type="HOGENOM" id="CLU_2368409_0_0_10"/>
<evidence type="ECO:0008006" key="3">
    <source>
        <dbReference type="Google" id="ProtNLM"/>
    </source>
</evidence>
<reference evidence="1" key="1">
    <citation type="submission" date="2012-02" db="EMBL/GenBank/DDBJ databases">
        <title>The complete genome of Solitalea canadensis DSM 3403.</title>
        <authorList>
            <consortium name="US DOE Joint Genome Institute (JGI-PGF)"/>
            <person name="Lucas S."/>
            <person name="Copeland A."/>
            <person name="Lapidus A."/>
            <person name="Glavina del Rio T."/>
            <person name="Dalin E."/>
            <person name="Tice H."/>
            <person name="Bruce D."/>
            <person name="Goodwin L."/>
            <person name="Pitluck S."/>
            <person name="Peters L."/>
            <person name="Ovchinnikova G."/>
            <person name="Lu M."/>
            <person name="Kyrpides N."/>
            <person name="Mavromatis K."/>
            <person name="Ivanova N."/>
            <person name="Brettin T."/>
            <person name="Detter J.C."/>
            <person name="Han C."/>
            <person name="Larimer F."/>
            <person name="Land M."/>
            <person name="Hauser L."/>
            <person name="Markowitz V."/>
            <person name="Cheng J.-F."/>
            <person name="Hugenholtz P."/>
            <person name="Woyke T."/>
            <person name="Wu D."/>
            <person name="Spring S."/>
            <person name="Schroeder M."/>
            <person name="Kopitz M."/>
            <person name="Brambilla E."/>
            <person name="Klenk H.-P."/>
            <person name="Eisen J.A."/>
        </authorList>
    </citation>
    <scope>NUCLEOTIDE SEQUENCE</scope>
    <source>
        <strain evidence="1">DSM 3403</strain>
    </source>
</reference>